<keyword evidence="1" id="KW-0677">Repeat</keyword>
<feature type="repeat" description="ANK" evidence="3">
    <location>
        <begin position="483"/>
        <end position="515"/>
    </location>
</feature>
<evidence type="ECO:0000313" key="5">
    <source>
        <dbReference type="Proteomes" id="UP001161017"/>
    </source>
</evidence>
<feature type="repeat" description="ANK" evidence="3">
    <location>
        <begin position="52"/>
        <end position="84"/>
    </location>
</feature>
<feature type="repeat" description="ANK" evidence="3">
    <location>
        <begin position="550"/>
        <end position="582"/>
    </location>
</feature>
<feature type="repeat" description="ANK" evidence="3">
    <location>
        <begin position="246"/>
        <end position="278"/>
    </location>
</feature>
<name>A0AA43QQZ4_9LECA</name>
<dbReference type="PROSITE" id="PS50297">
    <property type="entry name" value="ANK_REP_REGION"/>
    <property type="match status" value="8"/>
</dbReference>
<dbReference type="Pfam" id="PF00023">
    <property type="entry name" value="Ank"/>
    <property type="match status" value="1"/>
</dbReference>
<dbReference type="AlphaFoldDB" id="A0AA43QQZ4"/>
<feature type="repeat" description="ANK" evidence="3">
    <location>
        <begin position="446"/>
        <end position="478"/>
    </location>
</feature>
<keyword evidence="2 3" id="KW-0040">ANK repeat</keyword>
<dbReference type="InterPro" id="IPR002110">
    <property type="entry name" value="Ankyrin_rpt"/>
</dbReference>
<dbReference type="PANTHER" id="PTHR24123:SF33">
    <property type="entry name" value="PROTEIN HOS4"/>
    <property type="match status" value="1"/>
</dbReference>
<feature type="repeat" description="ANK" evidence="3">
    <location>
        <begin position="84"/>
        <end position="110"/>
    </location>
</feature>
<evidence type="ECO:0000256" key="1">
    <source>
        <dbReference type="ARBA" id="ARBA00022737"/>
    </source>
</evidence>
<proteinExistence type="predicted"/>
<accession>A0AA43QQZ4</accession>
<organism evidence="4 5">
    <name type="scientific">Ramalina farinacea</name>
    <dbReference type="NCBI Taxonomy" id="258253"/>
    <lineage>
        <taxon>Eukaryota</taxon>
        <taxon>Fungi</taxon>
        <taxon>Dikarya</taxon>
        <taxon>Ascomycota</taxon>
        <taxon>Pezizomycotina</taxon>
        <taxon>Lecanoromycetes</taxon>
        <taxon>OSLEUM clade</taxon>
        <taxon>Lecanoromycetidae</taxon>
        <taxon>Lecanorales</taxon>
        <taxon>Lecanorineae</taxon>
        <taxon>Ramalinaceae</taxon>
        <taxon>Ramalina</taxon>
    </lineage>
</organism>
<sequence length="655" mass="70856">MVCKALIRSAVDVNASGGLLGNALSAAAFKGRAEIVQTLLHAGALPNIQGGYLRRPLTAAASQGHNDVVGLLLSNGADPNKTGRRNNPLHAAATQGSIECCRLLLDHGAEDYWCPKVEPSSALHVATLAGHKDIVRLILSKYHETKDYYNDRNVKIAQKAAGDLGNLDLWRELLAYGVRPHDALEYAARVGDQETFHSLLGEDSDAEGSIEMWDQQRALCSAARGGHTTIVREILSGGVNPNMDSSYYYPLSAAAEAGNVVIIHMLVAAGANVNPSDNRHNLPLTTAARHGEVDAIRVLIEHGADMNAEDNEAIFAATNAGRLDVIKELFGLGAVLPLRHPESTRLMGAAAYGGSARMVKFFFEQGVNPKNNVEEDEDGGSFDPLINAIEEGRPEIVLALLDGGMNVNRIVQSATPLSVAIRREDALLAAQLLDRGANVNLQKSMTGATPLLEAINLGMVSMVKLLLERHANPNQHGTINRNQPKFPLLLAAENGSMDIGRILLKHDASVDEQDDEGFSAFHGAARNSHDEFLKMLIEEYHADPTVRLANGSMPIHTAAARGNVESIDLFLKVGIDVDATSHDGRTPLHWAAEKCQWDNVKFLLDKGANTDLKADGELALTALDLAYIGRDDRYNASHQRHAWNEEEVEDLLDRL</sequence>
<dbReference type="InterPro" id="IPR036770">
    <property type="entry name" value="Ankyrin_rpt-contain_sf"/>
</dbReference>
<dbReference type="Pfam" id="PF13637">
    <property type="entry name" value="Ank_4"/>
    <property type="match status" value="1"/>
</dbReference>
<feature type="repeat" description="ANK" evidence="3">
    <location>
        <begin position="279"/>
        <end position="311"/>
    </location>
</feature>
<dbReference type="InterPro" id="IPR051165">
    <property type="entry name" value="Multifunctional_ANK_Repeat"/>
</dbReference>
<dbReference type="PRINTS" id="PR01415">
    <property type="entry name" value="ANKYRIN"/>
</dbReference>
<dbReference type="SMART" id="SM00248">
    <property type="entry name" value="ANK"/>
    <property type="match status" value="16"/>
</dbReference>
<evidence type="ECO:0000256" key="2">
    <source>
        <dbReference type="ARBA" id="ARBA00023043"/>
    </source>
</evidence>
<dbReference type="SUPFAM" id="SSF48403">
    <property type="entry name" value="Ankyrin repeat"/>
    <property type="match status" value="2"/>
</dbReference>
<feature type="repeat" description="ANK" evidence="3">
    <location>
        <begin position="583"/>
        <end position="615"/>
    </location>
</feature>
<dbReference type="Pfam" id="PF12796">
    <property type="entry name" value="Ank_2"/>
    <property type="match status" value="4"/>
</dbReference>
<feature type="repeat" description="ANK" evidence="3">
    <location>
        <begin position="412"/>
        <end position="444"/>
    </location>
</feature>
<reference evidence="4" key="1">
    <citation type="journal article" date="2023" name="Genome Biol. Evol.">
        <title>First Whole Genome Sequence and Flow Cytometry Genome Size Data for the Lichen-Forming Fungus Ramalina farinacea (Ascomycota).</title>
        <authorList>
            <person name="Llewellyn T."/>
            <person name="Mian S."/>
            <person name="Hill R."/>
            <person name="Leitch I.J."/>
            <person name="Gaya E."/>
        </authorList>
    </citation>
    <scope>NUCLEOTIDE SEQUENCE</scope>
    <source>
        <strain evidence="4">LIQ254RAFAR</strain>
    </source>
</reference>
<comment type="caution">
    <text evidence="4">The sequence shown here is derived from an EMBL/GenBank/DDBJ whole genome shotgun (WGS) entry which is preliminary data.</text>
</comment>
<evidence type="ECO:0000313" key="4">
    <source>
        <dbReference type="EMBL" id="MDI1489521.1"/>
    </source>
</evidence>
<protein>
    <recommendedName>
        <fullName evidence="6">Ankyrin</fullName>
    </recommendedName>
</protein>
<dbReference type="PANTHER" id="PTHR24123">
    <property type="entry name" value="ANKYRIN REPEAT-CONTAINING"/>
    <property type="match status" value="1"/>
</dbReference>
<evidence type="ECO:0008006" key="6">
    <source>
        <dbReference type="Google" id="ProtNLM"/>
    </source>
</evidence>
<gene>
    <name evidence="4" type="ORF">OHK93_008800</name>
</gene>
<dbReference type="EMBL" id="JAPUFD010000009">
    <property type="protein sequence ID" value="MDI1489521.1"/>
    <property type="molecule type" value="Genomic_DNA"/>
</dbReference>
<keyword evidence="5" id="KW-1185">Reference proteome</keyword>
<dbReference type="PROSITE" id="PS50088">
    <property type="entry name" value="ANK_REPEAT"/>
    <property type="match status" value="9"/>
</dbReference>
<evidence type="ECO:0000256" key="3">
    <source>
        <dbReference type="PROSITE-ProRule" id="PRU00023"/>
    </source>
</evidence>
<dbReference type="Proteomes" id="UP001161017">
    <property type="component" value="Unassembled WGS sequence"/>
</dbReference>
<dbReference type="Gene3D" id="1.25.40.20">
    <property type="entry name" value="Ankyrin repeat-containing domain"/>
    <property type="match status" value="3"/>
</dbReference>